<keyword evidence="3 6" id="KW-0238">DNA-binding</keyword>
<name>A0A1H2PL98_9BURK</name>
<feature type="domain" description="HTH lysR-type" evidence="5">
    <location>
        <begin position="3"/>
        <end position="60"/>
    </location>
</feature>
<dbReference type="Gene3D" id="1.10.10.10">
    <property type="entry name" value="Winged helix-like DNA-binding domain superfamily/Winged helix DNA-binding domain"/>
    <property type="match status" value="1"/>
</dbReference>
<dbReference type="GO" id="GO:0003677">
    <property type="term" value="F:DNA binding"/>
    <property type="evidence" value="ECO:0007669"/>
    <property type="project" value="UniProtKB-KW"/>
</dbReference>
<dbReference type="FunFam" id="1.10.10.10:FF:000001">
    <property type="entry name" value="LysR family transcriptional regulator"/>
    <property type="match status" value="1"/>
</dbReference>
<dbReference type="Pfam" id="PF00126">
    <property type="entry name" value="HTH_1"/>
    <property type="match status" value="1"/>
</dbReference>
<dbReference type="PANTHER" id="PTHR30419">
    <property type="entry name" value="HTH-TYPE TRANSCRIPTIONAL REGULATOR YBHD"/>
    <property type="match status" value="1"/>
</dbReference>
<comment type="similarity">
    <text evidence="1">Belongs to the LysR transcriptional regulatory family.</text>
</comment>
<evidence type="ECO:0000256" key="3">
    <source>
        <dbReference type="ARBA" id="ARBA00023125"/>
    </source>
</evidence>
<dbReference type="SUPFAM" id="SSF46785">
    <property type="entry name" value="Winged helix' DNA-binding domain"/>
    <property type="match status" value="1"/>
</dbReference>
<dbReference type="Pfam" id="PF03466">
    <property type="entry name" value="LysR_substrate"/>
    <property type="match status" value="1"/>
</dbReference>
<dbReference type="STRING" id="1770053.SAMN05216551_10231"/>
<dbReference type="GO" id="GO:0005829">
    <property type="term" value="C:cytosol"/>
    <property type="evidence" value="ECO:0007669"/>
    <property type="project" value="TreeGrafter"/>
</dbReference>
<dbReference type="InterPro" id="IPR050950">
    <property type="entry name" value="HTH-type_LysR_regulators"/>
</dbReference>
<evidence type="ECO:0000256" key="1">
    <source>
        <dbReference type="ARBA" id="ARBA00009437"/>
    </source>
</evidence>
<accession>A0A1H2PL98</accession>
<dbReference type="InterPro" id="IPR005119">
    <property type="entry name" value="LysR_subst-bd"/>
</dbReference>
<protein>
    <submittedName>
        <fullName evidence="6">DNA-binding transcriptional regulator, LysR family</fullName>
    </submittedName>
</protein>
<dbReference type="AlphaFoldDB" id="A0A1H2PL98"/>
<dbReference type="InterPro" id="IPR036390">
    <property type="entry name" value="WH_DNA-bd_sf"/>
</dbReference>
<proteinExistence type="inferred from homology"/>
<dbReference type="EMBL" id="FNLO01000002">
    <property type="protein sequence ID" value="SDV46842.1"/>
    <property type="molecule type" value="Genomic_DNA"/>
</dbReference>
<evidence type="ECO:0000259" key="5">
    <source>
        <dbReference type="PROSITE" id="PS50931"/>
    </source>
</evidence>
<dbReference type="RefSeq" id="WP_170844999.1">
    <property type="nucleotide sequence ID" value="NZ_FNLO01000002.1"/>
</dbReference>
<dbReference type="PROSITE" id="PS50931">
    <property type="entry name" value="HTH_LYSR"/>
    <property type="match status" value="1"/>
</dbReference>
<gene>
    <name evidence="6" type="ORF">SAMN05216551_10231</name>
</gene>
<organism evidence="6 7">
    <name type="scientific">Chitinasiproducens palmae</name>
    <dbReference type="NCBI Taxonomy" id="1770053"/>
    <lineage>
        <taxon>Bacteria</taxon>
        <taxon>Pseudomonadati</taxon>
        <taxon>Pseudomonadota</taxon>
        <taxon>Betaproteobacteria</taxon>
        <taxon>Burkholderiales</taxon>
        <taxon>Burkholderiaceae</taxon>
        <taxon>Chitinasiproducens</taxon>
    </lineage>
</organism>
<evidence type="ECO:0000256" key="2">
    <source>
        <dbReference type="ARBA" id="ARBA00023015"/>
    </source>
</evidence>
<keyword evidence="7" id="KW-1185">Reference proteome</keyword>
<keyword evidence="4" id="KW-0804">Transcription</keyword>
<sequence>MRVDVADLRLFRAVVEAGSMTAGAARVHRTLASVSERIKQMEEDVGVPLLSRGRGGVTPTEAGRVLLHHASKVLRQVDFMNDDLAQYTYRTRSNVRLHATTYAVLELLTQPISRFIVDCPDADVTVEEHLSEDVIHAVGNGSAEIGIVGHFVDAGGLETLPLCSDRLVAISAASASLAASGRVRFESLLAHDFVGLGRASRLQEVFEAHAREIGRPLRHRVQARNLDAICGLVAAGAGIAIVPQRIARRFAAMGLNQAMLDDEWGRYDATLCIKRRAALSSSAETLVAHLLACAGDTAA</sequence>
<dbReference type="Gene3D" id="3.40.190.290">
    <property type="match status" value="1"/>
</dbReference>
<dbReference type="SUPFAM" id="SSF53850">
    <property type="entry name" value="Periplasmic binding protein-like II"/>
    <property type="match status" value="1"/>
</dbReference>
<evidence type="ECO:0000313" key="7">
    <source>
        <dbReference type="Proteomes" id="UP000243719"/>
    </source>
</evidence>
<dbReference type="InterPro" id="IPR000847">
    <property type="entry name" value="LysR_HTH_N"/>
</dbReference>
<dbReference type="GO" id="GO:0003700">
    <property type="term" value="F:DNA-binding transcription factor activity"/>
    <property type="evidence" value="ECO:0007669"/>
    <property type="project" value="InterPro"/>
</dbReference>
<reference evidence="7" key="1">
    <citation type="submission" date="2016-09" db="EMBL/GenBank/DDBJ databases">
        <authorList>
            <person name="Varghese N."/>
            <person name="Submissions S."/>
        </authorList>
    </citation>
    <scope>NUCLEOTIDE SEQUENCE [LARGE SCALE GENOMIC DNA]</scope>
    <source>
        <strain evidence="7">JS23</strain>
    </source>
</reference>
<evidence type="ECO:0000256" key="4">
    <source>
        <dbReference type="ARBA" id="ARBA00023163"/>
    </source>
</evidence>
<dbReference type="InterPro" id="IPR036388">
    <property type="entry name" value="WH-like_DNA-bd_sf"/>
</dbReference>
<keyword evidence="2" id="KW-0805">Transcription regulation</keyword>
<evidence type="ECO:0000313" key="6">
    <source>
        <dbReference type="EMBL" id="SDV46842.1"/>
    </source>
</evidence>
<dbReference type="PANTHER" id="PTHR30419:SF2">
    <property type="entry name" value="LYSR FAMILY TRANSCRIPTIONAL REGULATOR"/>
    <property type="match status" value="1"/>
</dbReference>
<dbReference type="Proteomes" id="UP000243719">
    <property type="component" value="Unassembled WGS sequence"/>
</dbReference>